<dbReference type="EMBL" id="BMES01000002">
    <property type="protein sequence ID" value="GGH18929.1"/>
    <property type="molecule type" value="Genomic_DNA"/>
</dbReference>
<sequence>MTNTKNAKKTRQDAGPKRARESAELRPAQRDLFEQEVACPPGAHDNGQHSDSQSVVNSTCKMATDNRRETQDNAPMQQPPSPSRFRPLTLADVRGAVLASKRVSNQRAQDCCRAVDQLASMLGQPAETIAADPLALRNRMASIDHRHVALTAREWRHLCKLLDSALQLAGLQARPRKRSKAPLSDTWEDLLANVRNRYDRCFLRQFAAFCDRQNRDPESVDPELFHSFGSHLIASKVDRPKQAHREVAKAWNKSRGAIAGWPEAELPVPKTLRYRALTLDEMPASFRQELEGLLDTLAEPDLLDESDTEEMSRFSVRNRRAQLLQAATALVEAGTPVHSIRGLEDLAQPTAARAILRRLRERHGVKKSGQMANIAAALRLVARRRNRPEAELEQLRRMAGKVRPRGSGMTETNKRRLRQFKDTANMARLVAVPRDLMAEARLRPPNAVDATRMERALAIGILLVAPMREKNLASLRLDRHLSWSRSGRQGAVHIVLPAHEVKNDKDLEFPLPGWLIELLDLYMARYRPLLTEVETPCLFPGAGRDGLGQNRRPILDWQSKLPWQKRSGLR</sequence>
<protein>
    <recommendedName>
        <fullName evidence="4">Tyr recombinase domain-containing protein</fullName>
    </recommendedName>
</protein>
<evidence type="ECO:0000313" key="2">
    <source>
        <dbReference type="EMBL" id="GGH18929.1"/>
    </source>
</evidence>
<evidence type="ECO:0008006" key="4">
    <source>
        <dbReference type="Google" id="ProtNLM"/>
    </source>
</evidence>
<evidence type="ECO:0000313" key="3">
    <source>
        <dbReference type="Proteomes" id="UP000603912"/>
    </source>
</evidence>
<gene>
    <name evidence="2" type="ORF">GCM10007036_21430</name>
</gene>
<name>A0A917I797_9HYPH</name>
<reference evidence="2" key="1">
    <citation type="journal article" date="2014" name="Int. J. Syst. Evol. Microbiol.">
        <title>Complete genome sequence of Corynebacterium casei LMG S-19264T (=DSM 44701T), isolated from a smear-ripened cheese.</title>
        <authorList>
            <consortium name="US DOE Joint Genome Institute (JGI-PGF)"/>
            <person name="Walter F."/>
            <person name="Albersmeier A."/>
            <person name="Kalinowski J."/>
            <person name="Ruckert C."/>
        </authorList>
    </citation>
    <scope>NUCLEOTIDE SEQUENCE</scope>
    <source>
        <strain evidence="2">CGMCC 1.12214</strain>
    </source>
</reference>
<dbReference type="Proteomes" id="UP000603912">
    <property type="component" value="Unassembled WGS sequence"/>
</dbReference>
<accession>A0A917I797</accession>
<dbReference type="AlphaFoldDB" id="A0A917I797"/>
<proteinExistence type="predicted"/>
<feature type="region of interest" description="Disordered" evidence="1">
    <location>
        <begin position="1"/>
        <end position="87"/>
    </location>
</feature>
<keyword evidence="3" id="KW-1185">Reference proteome</keyword>
<feature type="compositionally biased region" description="Basic and acidic residues" evidence="1">
    <location>
        <begin position="10"/>
        <end position="33"/>
    </location>
</feature>
<organism evidence="2 3">
    <name type="scientific">Alsobacter metallidurans</name>
    <dbReference type="NCBI Taxonomy" id="340221"/>
    <lineage>
        <taxon>Bacteria</taxon>
        <taxon>Pseudomonadati</taxon>
        <taxon>Pseudomonadota</taxon>
        <taxon>Alphaproteobacteria</taxon>
        <taxon>Hyphomicrobiales</taxon>
        <taxon>Alsobacteraceae</taxon>
        <taxon>Alsobacter</taxon>
    </lineage>
</organism>
<feature type="compositionally biased region" description="Polar residues" evidence="1">
    <location>
        <begin position="49"/>
        <end position="61"/>
    </location>
</feature>
<evidence type="ECO:0000256" key="1">
    <source>
        <dbReference type="SAM" id="MobiDB-lite"/>
    </source>
</evidence>
<reference evidence="2" key="2">
    <citation type="submission" date="2020-09" db="EMBL/GenBank/DDBJ databases">
        <authorList>
            <person name="Sun Q."/>
            <person name="Zhou Y."/>
        </authorList>
    </citation>
    <scope>NUCLEOTIDE SEQUENCE</scope>
    <source>
        <strain evidence="2">CGMCC 1.12214</strain>
    </source>
</reference>
<comment type="caution">
    <text evidence="2">The sequence shown here is derived from an EMBL/GenBank/DDBJ whole genome shotgun (WGS) entry which is preliminary data.</text>
</comment>